<sequence>MQVMVQNLRNGAVVDADSADRQSRVLNENGEKLIDRIFSQLKTVFPAADQTVFKAPDAEKKAKQQWVLAFHENGIRTVEQVVPGMRRARASDKPFWPAPGEFIKWCFEGSVETLGLPDQEAVMTEFRKFCNEKALYDDIRDFPWSHEVMYWIVPDMRLEMNERNLTQEEVRKMASEMLTTWAKKLMAGETIPEPVIRIESKVRPPSTVEQMGLSNEKTQKAGADLLARIRAKNAHKN</sequence>
<dbReference type="Pfam" id="PF06992">
    <property type="entry name" value="Phage_lambda_P"/>
    <property type="match status" value="1"/>
</dbReference>
<proteinExistence type="predicted"/>
<reference evidence="1" key="1">
    <citation type="journal article" date="2022" name="Curr. Microbiol.">
        <title>Isolation, Characterization, and Comparative Genomic Analysis of vB_Pd_C23, a Novel Bacteriophage of Pantoea dispersa.</title>
        <authorList>
            <person name="Grami E."/>
            <person name="Laadouze I."/>
            <person name="Ben Tiba S."/>
            <person name="Hafiane A."/>
            <person name="Sealey K.S."/>
            <person name="Saidi N."/>
        </authorList>
    </citation>
    <scope>NUCLEOTIDE SEQUENCE</scope>
</reference>
<dbReference type="EMBL" id="OL396571">
    <property type="protein sequence ID" value="UGC97766.1"/>
    <property type="molecule type" value="Genomic_DNA"/>
</dbReference>
<evidence type="ECO:0000313" key="2">
    <source>
        <dbReference type="Proteomes" id="UP000828384"/>
    </source>
</evidence>
<dbReference type="GO" id="GO:0006270">
    <property type="term" value="P:DNA replication initiation"/>
    <property type="evidence" value="ECO:0007669"/>
    <property type="project" value="InterPro"/>
</dbReference>
<keyword evidence="2" id="KW-1185">Reference proteome</keyword>
<dbReference type="InterPro" id="IPR009731">
    <property type="entry name" value="P-like"/>
</dbReference>
<evidence type="ECO:0000313" key="1">
    <source>
        <dbReference type="EMBL" id="UGC97766.1"/>
    </source>
</evidence>
<name>A0AAE9C7W8_9CAUD</name>
<organism evidence="1 2">
    <name type="scientific">Pantoea phage PdC23</name>
    <dbReference type="NCBI Taxonomy" id="2894356"/>
    <lineage>
        <taxon>Viruses</taxon>
        <taxon>Duplodnaviria</taxon>
        <taxon>Heunggongvirae</taxon>
        <taxon>Uroviricota</taxon>
        <taxon>Caudoviricetes</taxon>
        <taxon>Felixviridae</taxon>
        <taxon>Certevirus</taxon>
        <taxon>Certevirus C23</taxon>
    </lineage>
</organism>
<gene>
    <name evidence="1" type="ORF">pdc_053</name>
</gene>
<protein>
    <submittedName>
        <fullName evidence="1">Replication protein P</fullName>
    </submittedName>
</protein>
<accession>A0AAE9C7W8</accession>
<dbReference type="Proteomes" id="UP000828384">
    <property type="component" value="Segment"/>
</dbReference>